<gene>
    <name evidence="3" type="ORF">TVAG_384120</name>
</gene>
<accession>A2F0B1</accession>
<sequence>MKYCISINDMATFKELAVKFRNTDYSLEQLLELLKLSPLTWSFASKKIVEKEPDGSVCIPLTRYYFISEDNGIIPAQVADIIMKDPELQSQLTAYDCINLLSMINQNYTDISPLISLLTKFGLIDQKDHITNNSLIKDVQQIVYNSPKIEQLIKEDILGFANIISPHLDFIKNVTGIEVPKEFYEKVVHIYMNTVHQPAYTTKVFPNQPERSNYYKYLDFVTFLTHPINRKHVNIIELSKSIMNLNLIKQFEYTEEEINHLKTVKFMKDYLMFNQKNVKYFTIKEILNTNNDSTVIHAALTKTLTPEDVSAIQEYINSKYSNEFSSHKEKTFVRTEFRPIFIRDEICNGFSDKLLLYFLMPVADFDDICGKILDALFARNMNDEEKFRLFMKIPYDKKAIEFIISRKEKINNSCLIVYSMRANTQIVDKGTPIEDLYFAKSFSIYPSLRYESLFDYKVSKAAMAKALFYAIYNNNEAAFNLLISKGAPINVIIEGMTPLQYAISIGVKSIACKLMELGASLGFNGTKTAAFCAEESGDKTMIELFCSKINLDYESLFQDIRKIHIPDSATPKYPGIDIFQIINTSFTKFFSQIDRCFNCAAKWSKRNINIPQVTKLIQNEMTTVSSFTNSLYIMLYFTPVDIAAFEDIIPRVFSIRRILPAHERQEVWDFIVNNINESNKWFKAVYSVITGIKMIEEVENLSDLLYIATRLGNIEIITELLDKGARIEDVEGIFNRMSPSLEAISKDRSDILELFILHGLKFDHIYSIDNFTLLNASIEFNSTKCFDLLFSQTSFGHFVVETPMMSALQTFERTGNDYFINKLLPQIDTEYERIVDSSFCDYLLFKSGQIPEFHYNSAKRPNNLPKPSSHFNDNSSKIANLESSDLIQKILVYQYLSETLSTNSNQKFIRNLSREKISNFKWGKGVPFLRF</sequence>
<name>A2F0B1_TRIV3</name>
<keyword evidence="1" id="KW-0677">Repeat</keyword>
<dbReference type="EMBL" id="DS113560">
    <property type="protein sequence ID" value="EAY01673.1"/>
    <property type="molecule type" value="Genomic_DNA"/>
</dbReference>
<dbReference type="Gene3D" id="1.25.40.20">
    <property type="entry name" value="Ankyrin repeat-containing domain"/>
    <property type="match status" value="2"/>
</dbReference>
<dbReference type="Proteomes" id="UP000001542">
    <property type="component" value="Unassembled WGS sequence"/>
</dbReference>
<keyword evidence="4" id="KW-1185">Reference proteome</keyword>
<reference evidence="3" key="2">
    <citation type="journal article" date="2007" name="Science">
        <title>Draft genome sequence of the sexually transmitted pathogen Trichomonas vaginalis.</title>
        <authorList>
            <person name="Carlton J.M."/>
            <person name="Hirt R.P."/>
            <person name="Silva J.C."/>
            <person name="Delcher A.L."/>
            <person name="Schatz M."/>
            <person name="Zhao Q."/>
            <person name="Wortman J.R."/>
            <person name="Bidwell S.L."/>
            <person name="Alsmark U.C.M."/>
            <person name="Besteiro S."/>
            <person name="Sicheritz-Ponten T."/>
            <person name="Noel C.J."/>
            <person name="Dacks J.B."/>
            <person name="Foster P.G."/>
            <person name="Simillion C."/>
            <person name="Van de Peer Y."/>
            <person name="Miranda-Saavedra D."/>
            <person name="Barton G.J."/>
            <person name="Westrop G.D."/>
            <person name="Mueller S."/>
            <person name="Dessi D."/>
            <person name="Fiori P.L."/>
            <person name="Ren Q."/>
            <person name="Paulsen I."/>
            <person name="Zhang H."/>
            <person name="Bastida-Corcuera F.D."/>
            <person name="Simoes-Barbosa A."/>
            <person name="Brown M.T."/>
            <person name="Hayes R.D."/>
            <person name="Mukherjee M."/>
            <person name="Okumura C.Y."/>
            <person name="Schneider R."/>
            <person name="Smith A.J."/>
            <person name="Vanacova S."/>
            <person name="Villalvazo M."/>
            <person name="Haas B.J."/>
            <person name="Pertea M."/>
            <person name="Feldblyum T.V."/>
            <person name="Utterback T.R."/>
            <person name="Shu C.L."/>
            <person name="Osoegawa K."/>
            <person name="de Jong P.J."/>
            <person name="Hrdy I."/>
            <person name="Horvathova L."/>
            <person name="Zubacova Z."/>
            <person name="Dolezal P."/>
            <person name="Malik S.B."/>
            <person name="Logsdon J.M. Jr."/>
            <person name="Henze K."/>
            <person name="Gupta A."/>
            <person name="Wang C.C."/>
            <person name="Dunne R.L."/>
            <person name="Upcroft J.A."/>
            <person name="Upcroft P."/>
            <person name="White O."/>
            <person name="Salzberg S.L."/>
            <person name="Tang P."/>
            <person name="Chiu C.-H."/>
            <person name="Lee Y.-S."/>
            <person name="Embley T.M."/>
            <person name="Coombs G.H."/>
            <person name="Mottram J.C."/>
            <person name="Tachezy J."/>
            <person name="Fraser-Liggett C.M."/>
            <person name="Johnson P.J."/>
        </authorList>
    </citation>
    <scope>NUCLEOTIDE SEQUENCE [LARGE SCALE GENOMIC DNA]</scope>
    <source>
        <strain evidence="3">G3</strain>
    </source>
</reference>
<dbReference type="SMR" id="A2F0B1"/>
<proteinExistence type="predicted"/>
<dbReference type="InParanoid" id="A2F0B1"/>
<dbReference type="Pfam" id="PF13637">
    <property type="entry name" value="Ank_4"/>
    <property type="match status" value="1"/>
</dbReference>
<dbReference type="SMART" id="SM00248">
    <property type="entry name" value="ANK"/>
    <property type="match status" value="4"/>
</dbReference>
<dbReference type="InterPro" id="IPR002110">
    <property type="entry name" value="Ankyrin_rpt"/>
</dbReference>
<dbReference type="VEuPathDB" id="TrichDB:TVAGG3_0480920"/>
<dbReference type="PANTHER" id="PTHR24129">
    <property type="entry name" value="ANKYCORBIN"/>
    <property type="match status" value="1"/>
</dbReference>
<dbReference type="PANTHER" id="PTHR24129:SF2">
    <property type="entry name" value="DUF3447 DOMAIN-CONTAINING PROTEIN"/>
    <property type="match status" value="1"/>
</dbReference>
<reference evidence="3" key="1">
    <citation type="submission" date="2006-10" db="EMBL/GenBank/DDBJ databases">
        <authorList>
            <person name="Amadeo P."/>
            <person name="Zhao Q."/>
            <person name="Wortman J."/>
            <person name="Fraser-Liggett C."/>
            <person name="Carlton J."/>
        </authorList>
    </citation>
    <scope>NUCLEOTIDE SEQUENCE</scope>
    <source>
        <strain evidence="3">G3</strain>
    </source>
</reference>
<evidence type="ECO:0000313" key="4">
    <source>
        <dbReference type="Proteomes" id="UP000001542"/>
    </source>
</evidence>
<dbReference type="KEGG" id="tva:4759500"/>
<dbReference type="SUPFAM" id="SSF48403">
    <property type="entry name" value="Ankyrin repeat"/>
    <property type="match status" value="2"/>
</dbReference>
<dbReference type="GO" id="GO:0003779">
    <property type="term" value="F:actin binding"/>
    <property type="evidence" value="ECO:0007669"/>
    <property type="project" value="InterPro"/>
</dbReference>
<protein>
    <submittedName>
        <fullName evidence="3">Uncharacterized protein</fullName>
    </submittedName>
</protein>
<evidence type="ECO:0000256" key="1">
    <source>
        <dbReference type="ARBA" id="ARBA00022737"/>
    </source>
</evidence>
<dbReference type="AlphaFoldDB" id="A2F0B1"/>
<evidence type="ECO:0000313" key="3">
    <source>
        <dbReference type="EMBL" id="EAY01673.1"/>
    </source>
</evidence>
<keyword evidence="2" id="KW-0175">Coiled coil</keyword>
<evidence type="ECO:0000256" key="2">
    <source>
        <dbReference type="ARBA" id="ARBA00023054"/>
    </source>
</evidence>
<dbReference type="InterPro" id="IPR042420">
    <property type="entry name" value="RAI14/UACA"/>
</dbReference>
<organism evidence="3 4">
    <name type="scientific">Trichomonas vaginalis (strain ATCC PRA-98 / G3)</name>
    <dbReference type="NCBI Taxonomy" id="412133"/>
    <lineage>
        <taxon>Eukaryota</taxon>
        <taxon>Metamonada</taxon>
        <taxon>Parabasalia</taxon>
        <taxon>Trichomonadida</taxon>
        <taxon>Trichomonadidae</taxon>
        <taxon>Trichomonas</taxon>
    </lineage>
</organism>
<dbReference type="RefSeq" id="XP_001314266.1">
    <property type="nucleotide sequence ID" value="XM_001314250.1"/>
</dbReference>
<dbReference type="VEuPathDB" id="TrichDB:TVAG_384120"/>
<dbReference type="InterPro" id="IPR036770">
    <property type="entry name" value="Ankyrin_rpt-contain_sf"/>
</dbReference>